<evidence type="ECO:0000313" key="1">
    <source>
        <dbReference type="EMBL" id="RLN64690.1"/>
    </source>
</evidence>
<dbReference type="EMBL" id="MBDO02000067">
    <property type="protein sequence ID" value="RLN64690.1"/>
    <property type="molecule type" value="Genomic_DNA"/>
</dbReference>
<evidence type="ECO:0000313" key="2">
    <source>
        <dbReference type="Proteomes" id="UP000277300"/>
    </source>
</evidence>
<accession>A0A3F2RVS5</accession>
<dbReference type="AlphaFoldDB" id="A0A3F2RVS5"/>
<proteinExistence type="predicted"/>
<reference evidence="1 2" key="1">
    <citation type="submission" date="2018-07" db="EMBL/GenBank/DDBJ databases">
        <title>Genome sequencing of oomycete isolates from Chile give support for New Zealand origin for Phytophthora kernoviae and make available the first Nothophytophthora sp. genome.</title>
        <authorList>
            <person name="Studholme D.J."/>
            <person name="Sanfuentes E."/>
            <person name="Panda P."/>
            <person name="Hill R."/>
            <person name="Sambles C."/>
            <person name="Grant M."/>
            <person name="Williams N.M."/>
            <person name="Mcdougal R.L."/>
        </authorList>
    </citation>
    <scope>NUCLEOTIDE SEQUENCE [LARGE SCALE GENOMIC DNA]</scope>
    <source>
        <strain evidence="1">Chile6</strain>
    </source>
</reference>
<sequence>MTDFDLCLFFWGENHTLKVEVGVFDNWPQLYRKTQEWNRFPGVEYILCMHFSRGMESREYRLFSVVNNMSGHPEMPITPTVNPTPVEFNSHRLLGLPLDAPLPTGFAQPYVVVDLWQVVGRLLELIP</sequence>
<protein>
    <submittedName>
        <fullName evidence="1">Uncharacterized protein</fullName>
    </submittedName>
</protein>
<gene>
    <name evidence="1" type="ORF">BBP00_00003294</name>
</gene>
<organism evidence="1 2">
    <name type="scientific">Phytophthora kernoviae</name>
    <dbReference type="NCBI Taxonomy" id="325452"/>
    <lineage>
        <taxon>Eukaryota</taxon>
        <taxon>Sar</taxon>
        <taxon>Stramenopiles</taxon>
        <taxon>Oomycota</taxon>
        <taxon>Peronosporomycetes</taxon>
        <taxon>Peronosporales</taxon>
        <taxon>Peronosporaceae</taxon>
        <taxon>Phytophthora</taxon>
    </lineage>
</organism>
<dbReference type="Proteomes" id="UP000277300">
    <property type="component" value="Unassembled WGS sequence"/>
</dbReference>
<dbReference type="OrthoDB" id="118616at2759"/>
<comment type="caution">
    <text evidence="1">The sequence shown here is derived from an EMBL/GenBank/DDBJ whole genome shotgun (WGS) entry which is preliminary data.</text>
</comment>
<name>A0A3F2RVS5_9STRA</name>